<evidence type="ECO:0000313" key="7">
    <source>
        <dbReference type="EMBL" id="OXB55717.1"/>
    </source>
</evidence>
<dbReference type="Gene3D" id="1.20.1070.10">
    <property type="entry name" value="Rhodopsin 7-helix transmembrane proteins"/>
    <property type="match status" value="1"/>
</dbReference>
<dbReference type="GO" id="GO:0017046">
    <property type="term" value="F:peptide hormone binding"/>
    <property type="evidence" value="ECO:0007669"/>
    <property type="project" value="TreeGrafter"/>
</dbReference>
<dbReference type="GO" id="GO:0007188">
    <property type="term" value="P:adenylate cyclase-modulating G protein-coupled receptor signaling pathway"/>
    <property type="evidence" value="ECO:0007669"/>
    <property type="project" value="TreeGrafter"/>
</dbReference>
<dbReference type="PRINTS" id="PR00249">
    <property type="entry name" value="GPCRSECRETIN"/>
</dbReference>
<feature type="transmembrane region" description="Helical" evidence="5">
    <location>
        <begin position="27"/>
        <end position="49"/>
    </location>
</feature>
<dbReference type="Pfam" id="PF00002">
    <property type="entry name" value="7tm_2"/>
    <property type="match status" value="1"/>
</dbReference>
<keyword evidence="8" id="KW-1185">Reference proteome</keyword>
<feature type="transmembrane region" description="Helical" evidence="5">
    <location>
        <begin position="70"/>
        <end position="94"/>
    </location>
</feature>
<dbReference type="InterPro" id="IPR017981">
    <property type="entry name" value="GPCR_2-like_7TM"/>
</dbReference>
<evidence type="ECO:0000259" key="6">
    <source>
        <dbReference type="PROSITE" id="PS50261"/>
    </source>
</evidence>
<proteinExistence type="predicted"/>
<dbReference type="PANTHER" id="PTHR45620">
    <property type="entry name" value="PDF RECEPTOR-LIKE PROTEIN-RELATED"/>
    <property type="match status" value="1"/>
</dbReference>
<dbReference type="OrthoDB" id="5967113at2759"/>
<dbReference type="GO" id="GO:0007166">
    <property type="term" value="P:cell surface receptor signaling pathway"/>
    <property type="evidence" value="ECO:0007669"/>
    <property type="project" value="InterPro"/>
</dbReference>
<evidence type="ECO:0000256" key="4">
    <source>
        <dbReference type="ARBA" id="ARBA00023136"/>
    </source>
</evidence>
<accession>A0A226MKA2</accession>
<evidence type="ECO:0000256" key="2">
    <source>
        <dbReference type="ARBA" id="ARBA00022692"/>
    </source>
</evidence>
<evidence type="ECO:0000256" key="3">
    <source>
        <dbReference type="ARBA" id="ARBA00022989"/>
    </source>
</evidence>
<reference evidence="7 8" key="1">
    <citation type="submission" date="2016-07" db="EMBL/GenBank/DDBJ databases">
        <title>Disparate Historic Effective Population Sizes Predicted by Modern Levels of Genome Diversity for the Scaled Quail (Callipepla squamata) and the Northern Bobwhite (Colinus virginianus): Inferences from First and Second Generation Draft Genome Assemblies for Sympatric New World Quail.</title>
        <authorList>
            <person name="Oldeschulte D.L."/>
            <person name="Halley Y.A."/>
            <person name="Bhattarai E.K."/>
            <person name="Brashear W.A."/>
            <person name="Hill J."/>
            <person name="Metz R.P."/>
            <person name="Johnson C.D."/>
            <person name="Rollins D."/>
            <person name="Peterson M.J."/>
            <person name="Bickhart D.M."/>
            <person name="Decker J.E."/>
            <person name="Seabury C.M."/>
        </authorList>
    </citation>
    <scope>NUCLEOTIDE SEQUENCE [LARGE SCALE GENOMIC DNA]</scope>
    <source>
        <strain evidence="7 8">Texas</strain>
        <tissue evidence="7">Leg muscle</tissue>
    </source>
</reference>
<dbReference type="Proteomes" id="UP000198323">
    <property type="component" value="Unassembled WGS sequence"/>
</dbReference>
<dbReference type="GO" id="GO:0005886">
    <property type="term" value="C:plasma membrane"/>
    <property type="evidence" value="ECO:0007669"/>
    <property type="project" value="TreeGrafter"/>
</dbReference>
<feature type="domain" description="G-protein coupled receptors family 2 profile 2" evidence="6">
    <location>
        <begin position="1"/>
        <end position="114"/>
    </location>
</feature>
<protein>
    <recommendedName>
        <fullName evidence="6">G-protein coupled receptors family 2 profile 2 domain-containing protein</fullName>
    </recommendedName>
</protein>
<dbReference type="AlphaFoldDB" id="A0A226MKA2"/>
<dbReference type="InterPro" id="IPR000832">
    <property type="entry name" value="GPCR_2_secretin-like"/>
</dbReference>
<dbReference type="GO" id="GO:0008528">
    <property type="term" value="F:G protein-coupled peptide receptor activity"/>
    <property type="evidence" value="ECO:0007669"/>
    <property type="project" value="TreeGrafter"/>
</dbReference>
<evidence type="ECO:0000256" key="1">
    <source>
        <dbReference type="ARBA" id="ARBA00004141"/>
    </source>
</evidence>
<dbReference type="STRING" id="9009.A0A226MKA2"/>
<dbReference type="PANTHER" id="PTHR45620:SF16">
    <property type="entry name" value="GROWTH HORMONE RELEASING HORMONE RECEPTOR 2 PRECURSOR"/>
    <property type="match status" value="1"/>
</dbReference>
<comment type="subcellular location">
    <subcellularLocation>
        <location evidence="1">Membrane</location>
        <topology evidence="1">Multi-pass membrane protein</topology>
    </subcellularLocation>
</comment>
<dbReference type="PROSITE" id="PS50261">
    <property type="entry name" value="G_PROTEIN_RECEP_F2_4"/>
    <property type="match status" value="1"/>
</dbReference>
<comment type="caution">
    <text evidence="7">The sequence shown here is derived from an EMBL/GenBank/DDBJ whole genome shotgun (WGS) entry which is preliminary data.</text>
</comment>
<gene>
    <name evidence="7" type="ORF">ASZ78_005830</name>
</gene>
<organism evidence="7 8">
    <name type="scientific">Callipepla squamata</name>
    <name type="common">Scaled quail</name>
    <dbReference type="NCBI Taxonomy" id="9009"/>
    <lineage>
        <taxon>Eukaryota</taxon>
        <taxon>Metazoa</taxon>
        <taxon>Chordata</taxon>
        <taxon>Craniata</taxon>
        <taxon>Vertebrata</taxon>
        <taxon>Euteleostomi</taxon>
        <taxon>Archelosauria</taxon>
        <taxon>Archosauria</taxon>
        <taxon>Dinosauria</taxon>
        <taxon>Saurischia</taxon>
        <taxon>Theropoda</taxon>
        <taxon>Coelurosauria</taxon>
        <taxon>Aves</taxon>
        <taxon>Neognathae</taxon>
        <taxon>Galloanserae</taxon>
        <taxon>Galliformes</taxon>
        <taxon>Odontophoridae</taxon>
        <taxon>Callipepla</taxon>
    </lineage>
</organism>
<evidence type="ECO:0000313" key="8">
    <source>
        <dbReference type="Proteomes" id="UP000198323"/>
    </source>
</evidence>
<keyword evidence="2 5" id="KW-0812">Transmembrane</keyword>
<keyword evidence="4 5" id="KW-0472">Membrane</keyword>
<sequence length="144" mass="16943">MLTVCVWVVTRLQYDDHGCWDDYSSSYWWVIKAPILLAIFVNFLIFLNVTRMLAQKIRSPDISKNYKQQYMRLTKSTLLLIPLFGVHYVVFALFPEHIGVDARLYFELVLGSYQVQAEIKRNWGKWQSSMESNVFNMATQDFTA</sequence>
<evidence type="ECO:0000256" key="5">
    <source>
        <dbReference type="SAM" id="Phobius"/>
    </source>
</evidence>
<dbReference type="InterPro" id="IPR050332">
    <property type="entry name" value="GPCR_2"/>
</dbReference>
<keyword evidence="3 5" id="KW-1133">Transmembrane helix</keyword>
<dbReference type="EMBL" id="MCFN01000709">
    <property type="protein sequence ID" value="OXB55717.1"/>
    <property type="molecule type" value="Genomic_DNA"/>
</dbReference>
<name>A0A226MKA2_CALSU</name>